<dbReference type="PROSITE" id="PS50987">
    <property type="entry name" value="HTH_ARSR_2"/>
    <property type="match status" value="1"/>
</dbReference>
<evidence type="ECO:0000256" key="2">
    <source>
        <dbReference type="ARBA" id="ARBA00023125"/>
    </source>
</evidence>
<dbReference type="InterPro" id="IPR051011">
    <property type="entry name" value="Metal_resp_trans_reg"/>
</dbReference>
<dbReference type="AlphaFoldDB" id="A0A1F6D251"/>
<keyword evidence="3" id="KW-0804">Transcription</keyword>
<evidence type="ECO:0000259" key="4">
    <source>
        <dbReference type="PROSITE" id="PS50987"/>
    </source>
</evidence>
<dbReference type="PANTHER" id="PTHR43132:SF2">
    <property type="entry name" value="ARSENICAL RESISTANCE OPERON REPRESSOR ARSR-RELATED"/>
    <property type="match status" value="1"/>
</dbReference>
<protein>
    <recommendedName>
        <fullName evidence="4">HTH arsR-type domain-containing protein</fullName>
    </recommendedName>
</protein>
<evidence type="ECO:0000313" key="6">
    <source>
        <dbReference type="Proteomes" id="UP000177659"/>
    </source>
</evidence>
<dbReference type="Pfam" id="PF01022">
    <property type="entry name" value="HTH_5"/>
    <property type="match status" value="1"/>
</dbReference>
<dbReference type="SUPFAM" id="SSF46785">
    <property type="entry name" value="Winged helix' DNA-binding domain"/>
    <property type="match status" value="1"/>
</dbReference>
<reference evidence="5 6" key="1">
    <citation type="journal article" date="2016" name="Nat. Commun.">
        <title>Thousands of microbial genomes shed light on interconnected biogeochemical processes in an aquifer system.</title>
        <authorList>
            <person name="Anantharaman K."/>
            <person name="Brown C.T."/>
            <person name="Hug L.A."/>
            <person name="Sharon I."/>
            <person name="Castelle C.J."/>
            <person name="Probst A.J."/>
            <person name="Thomas B.C."/>
            <person name="Singh A."/>
            <person name="Wilkins M.J."/>
            <person name="Karaoz U."/>
            <person name="Brodie E.L."/>
            <person name="Williams K.H."/>
            <person name="Hubbard S.S."/>
            <person name="Banfield J.F."/>
        </authorList>
    </citation>
    <scope>NUCLEOTIDE SEQUENCE [LARGE SCALE GENOMIC DNA]</scope>
</reference>
<dbReference type="Gene3D" id="1.10.10.10">
    <property type="entry name" value="Winged helix-like DNA-binding domain superfamily/Winged helix DNA-binding domain"/>
    <property type="match status" value="1"/>
</dbReference>
<proteinExistence type="predicted"/>
<evidence type="ECO:0000256" key="1">
    <source>
        <dbReference type="ARBA" id="ARBA00023015"/>
    </source>
</evidence>
<keyword evidence="1" id="KW-0805">Transcription regulation</keyword>
<sequence length="89" mass="10357">MKNSRALERVVKGFANHRRIDILNLLQKRPELSVEEIAETLRINFKTASDHIRRLAIAGLVLKRNEGNMVRHKITSRAESILKFLRILE</sequence>
<organism evidence="5 6">
    <name type="scientific">Candidatus Kaiserbacteria bacterium RIFCSPHIGHO2_02_FULL_49_11</name>
    <dbReference type="NCBI Taxonomy" id="1798489"/>
    <lineage>
        <taxon>Bacteria</taxon>
        <taxon>Candidatus Kaiseribacteriota</taxon>
    </lineage>
</organism>
<evidence type="ECO:0000313" key="5">
    <source>
        <dbReference type="EMBL" id="OGG55381.1"/>
    </source>
</evidence>
<dbReference type="InterPro" id="IPR011991">
    <property type="entry name" value="ArsR-like_HTH"/>
</dbReference>
<evidence type="ECO:0000256" key="3">
    <source>
        <dbReference type="ARBA" id="ARBA00023163"/>
    </source>
</evidence>
<dbReference type="InterPro" id="IPR001845">
    <property type="entry name" value="HTH_ArsR_DNA-bd_dom"/>
</dbReference>
<dbReference type="PRINTS" id="PR00778">
    <property type="entry name" value="HTHARSR"/>
</dbReference>
<accession>A0A1F6D251</accession>
<name>A0A1F6D251_9BACT</name>
<dbReference type="SMART" id="SM00418">
    <property type="entry name" value="HTH_ARSR"/>
    <property type="match status" value="1"/>
</dbReference>
<dbReference type="CDD" id="cd00090">
    <property type="entry name" value="HTH_ARSR"/>
    <property type="match status" value="1"/>
</dbReference>
<feature type="domain" description="HTH arsR-type" evidence="4">
    <location>
        <begin position="1"/>
        <end position="89"/>
    </location>
</feature>
<gene>
    <name evidence="5" type="ORF">A3D62_00335</name>
</gene>
<dbReference type="InterPro" id="IPR036388">
    <property type="entry name" value="WH-like_DNA-bd_sf"/>
</dbReference>
<comment type="caution">
    <text evidence="5">The sequence shown here is derived from an EMBL/GenBank/DDBJ whole genome shotgun (WGS) entry which is preliminary data.</text>
</comment>
<dbReference type="GO" id="GO:0003700">
    <property type="term" value="F:DNA-binding transcription factor activity"/>
    <property type="evidence" value="ECO:0007669"/>
    <property type="project" value="InterPro"/>
</dbReference>
<dbReference type="InterPro" id="IPR036390">
    <property type="entry name" value="WH_DNA-bd_sf"/>
</dbReference>
<keyword evidence="2" id="KW-0238">DNA-binding</keyword>
<dbReference type="GO" id="GO:0003677">
    <property type="term" value="F:DNA binding"/>
    <property type="evidence" value="ECO:0007669"/>
    <property type="project" value="UniProtKB-KW"/>
</dbReference>
<dbReference type="EMBL" id="MFLC01000003">
    <property type="protein sequence ID" value="OGG55381.1"/>
    <property type="molecule type" value="Genomic_DNA"/>
</dbReference>
<dbReference type="Proteomes" id="UP000177659">
    <property type="component" value="Unassembled WGS sequence"/>
</dbReference>
<dbReference type="PANTHER" id="PTHR43132">
    <property type="entry name" value="ARSENICAL RESISTANCE OPERON REPRESSOR ARSR-RELATED"/>
    <property type="match status" value="1"/>
</dbReference>